<evidence type="ECO:0000313" key="9">
    <source>
        <dbReference type="EMBL" id="TBW21061.1"/>
    </source>
</evidence>
<keyword evidence="5 7" id="KW-1133">Transmembrane helix</keyword>
<feature type="transmembrane region" description="Helical" evidence="7">
    <location>
        <begin position="174"/>
        <end position="192"/>
    </location>
</feature>
<keyword evidence="4 7" id="KW-0812">Transmembrane</keyword>
<dbReference type="Pfam" id="PF03458">
    <property type="entry name" value="Gly_transporter"/>
    <property type="match status" value="2"/>
</dbReference>
<feature type="transmembrane region" description="Helical" evidence="7">
    <location>
        <begin position="33"/>
        <end position="54"/>
    </location>
</feature>
<sequence length="246" mass="26575">MNPEDLFRLVDVTGVIANGLIGAALARKYGFDLIGFLVLGAASALGGGLLRDMMLGIGFPVALTDPWYLGGAFGAATFAYFVPLESKWSQRALSFGDVLALGCWSATGASKGLSAGLGVVSSIFLGVVTAVCGGMIRDVLVNQIPSIFGGNPLYATFSVFAAAQMVFFQSRHQYALGMGLAIVLCTIFGILARRYQWIFPKAYDLRTATSKMRKRRLQQPSAKAGRRNLRFLRRQHEEQQHNNPSS</sequence>
<reference evidence="9 10" key="1">
    <citation type="submission" date="2019-02" db="EMBL/GenBank/DDBJ databases">
        <title>Arcanobacterium bovis sp. nov., isolated from the milk of a cow with mastitis.</title>
        <authorList>
            <person name="Sammra O."/>
            <person name="Foster G."/>
            <person name="Hassan A."/>
            <person name="Alssahen M."/>
            <person name="Laemmler C."/>
            <person name="Borowiak M."/>
            <person name="Malorny B."/>
            <person name="Abdulmawjood A."/>
        </authorList>
    </citation>
    <scope>NUCLEOTIDE SEQUENCE [LARGE SCALE GENOMIC DNA]</scope>
    <source>
        <strain evidence="9 10">C605018/01/1</strain>
    </source>
</reference>
<dbReference type="AlphaFoldDB" id="A0A4Q9UZF5"/>
<protein>
    <submittedName>
        <fullName evidence="9">Trimeric intracellular cation channel family protein</fullName>
    </submittedName>
</protein>
<evidence type="ECO:0000256" key="5">
    <source>
        <dbReference type="ARBA" id="ARBA00022989"/>
    </source>
</evidence>
<feature type="transmembrane region" description="Helical" evidence="7">
    <location>
        <begin position="148"/>
        <end position="168"/>
    </location>
</feature>
<evidence type="ECO:0000256" key="7">
    <source>
        <dbReference type="SAM" id="Phobius"/>
    </source>
</evidence>
<evidence type="ECO:0000313" key="10">
    <source>
        <dbReference type="Proteomes" id="UP000293036"/>
    </source>
</evidence>
<dbReference type="PANTHER" id="PTHR30506:SF3">
    <property type="entry name" value="UPF0126 INNER MEMBRANE PROTEIN YADS-RELATED"/>
    <property type="match status" value="1"/>
</dbReference>
<keyword evidence="10" id="KW-1185">Reference proteome</keyword>
<name>A0A4Q9UZF5_9ACTO</name>
<evidence type="ECO:0000259" key="8">
    <source>
        <dbReference type="Pfam" id="PF03458"/>
    </source>
</evidence>
<dbReference type="RefSeq" id="WP_131281733.1">
    <property type="nucleotide sequence ID" value="NZ_JBHSLR010000002.1"/>
</dbReference>
<comment type="caution">
    <text evidence="9">The sequence shown here is derived from an EMBL/GenBank/DDBJ whole genome shotgun (WGS) entry which is preliminary data.</text>
</comment>
<gene>
    <name evidence="9" type="ORF">EZJ44_07085</name>
</gene>
<feature type="transmembrane region" description="Helical" evidence="7">
    <location>
        <begin position="115"/>
        <end position="136"/>
    </location>
</feature>
<organism evidence="9 10">
    <name type="scientific">Arcanobacterium bovis</name>
    <dbReference type="NCBI Taxonomy" id="2529275"/>
    <lineage>
        <taxon>Bacteria</taxon>
        <taxon>Bacillati</taxon>
        <taxon>Actinomycetota</taxon>
        <taxon>Actinomycetes</taxon>
        <taxon>Actinomycetales</taxon>
        <taxon>Actinomycetaceae</taxon>
        <taxon>Arcanobacterium</taxon>
    </lineage>
</organism>
<dbReference type="Proteomes" id="UP000293036">
    <property type="component" value="Unassembled WGS sequence"/>
</dbReference>
<evidence type="ECO:0000256" key="6">
    <source>
        <dbReference type="ARBA" id="ARBA00023136"/>
    </source>
</evidence>
<dbReference type="OrthoDB" id="9791874at2"/>
<keyword evidence="6 7" id="KW-0472">Membrane</keyword>
<dbReference type="PANTHER" id="PTHR30506">
    <property type="entry name" value="INNER MEMBRANE PROTEIN"/>
    <property type="match status" value="1"/>
</dbReference>
<keyword evidence="3" id="KW-1003">Cell membrane</keyword>
<proteinExistence type="inferred from homology"/>
<evidence type="ECO:0000256" key="4">
    <source>
        <dbReference type="ARBA" id="ARBA00022692"/>
    </source>
</evidence>
<dbReference type="EMBL" id="SJDT01000005">
    <property type="protein sequence ID" value="TBW21061.1"/>
    <property type="molecule type" value="Genomic_DNA"/>
</dbReference>
<comment type="subcellular location">
    <subcellularLocation>
        <location evidence="1">Cell membrane</location>
        <topology evidence="1">Multi-pass membrane protein</topology>
    </subcellularLocation>
</comment>
<accession>A0A4Q9UZF5</accession>
<evidence type="ECO:0000256" key="1">
    <source>
        <dbReference type="ARBA" id="ARBA00004651"/>
    </source>
</evidence>
<evidence type="ECO:0000256" key="2">
    <source>
        <dbReference type="ARBA" id="ARBA00008193"/>
    </source>
</evidence>
<evidence type="ECO:0000256" key="3">
    <source>
        <dbReference type="ARBA" id="ARBA00022475"/>
    </source>
</evidence>
<feature type="domain" description="Glycine transporter" evidence="8">
    <location>
        <begin position="97"/>
        <end position="169"/>
    </location>
</feature>
<dbReference type="GO" id="GO:0005886">
    <property type="term" value="C:plasma membrane"/>
    <property type="evidence" value="ECO:0007669"/>
    <property type="project" value="UniProtKB-SubCell"/>
</dbReference>
<feature type="transmembrane region" description="Helical" evidence="7">
    <location>
        <begin position="66"/>
        <end position="84"/>
    </location>
</feature>
<dbReference type="InterPro" id="IPR005115">
    <property type="entry name" value="Gly_transporter"/>
</dbReference>
<feature type="domain" description="Glycine transporter" evidence="8">
    <location>
        <begin position="9"/>
        <end position="82"/>
    </location>
</feature>
<comment type="similarity">
    <text evidence="2">Belongs to the UPF0126 family.</text>
</comment>